<evidence type="ECO:0000313" key="3">
    <source>
        <dbReference type="Proteomes" id="UP000692954"/>
    </source>
</evidence>
<evidence type="ECO:0000313" key="2">
    <source>
        <dbReference type="EMBL" id="CAD8094181.1"/>
    </source>
</evidence>
<dbReference type="AlphaFoldDB" id="A0A8S1NVG3"/>
<comment type="caution">
    <text evidence="2">The sequence shown here is derived from an EMBL/GenBank/DDBJ whole genome shotgun (WGS) entry which is preliminary data.</text>
</comment>
<gene>
    <name evidence="2" type="ORF">PSON_ATCC_30995.1.T0620054</name>
</gene>
<evidence type="ECO:0000256" key="1">
    <source>
        <dbReference type="SAM" id="Phobius"/>
    </source>
</evidence>
<feature type="transmembrane region" description="Helical" evidence="1">
    <location>
        <begin position="92"/>
        <end position="112"/>
    </location>
</feature>
<feature type="transmembrane region" description="Helical" evidence="1">
    <location>
        <begin position="119"/>
        <end position="138"/>
    </location>
</feature>
<feature type="transmembrane region" description="Helical" evidence="1">
    <location>
        <begin position="50"/>
        <end position="72"/>
    </location>
</feature>
<keyword evidence="3" id="KW-1185">Reference proteome</keyword>
<feature type="transmembrane region" description="Helical" evidence="1">
    <location>
        <begin position="219"/>
        <end position="238"/>
    </location>
</feature>
<dbReference type="EMBL" id="CAJJDN010000062">
    <property type="protein sequence ID" value="CAD8094181.1"/>
    <property type="molecule type" value="Genomic_DNA"/>
</dbReference>
<reference evidence="2" key="1">
    <citation type="submission" date="2021-01" db="EMBL/GenBank/DDBJ databases">
        <authorList>
            <consortium name="Genoscope - CEA"/>
            <person name="William W."/>
        </authorList>
    </citation>
    <scope>NUCLEOTIDE SEQUENCE</scope>
</reference>
<keyword evidence="1" id="KW-0812">Transmembrane</keyword>
<feature type="transmembrane region" description="Helical" evidence="1">
    <location>
        <begin position="150"/>
        <end position="168"/>
    </location>
</feature>
<evidence type="ECO:0008006" key="4">
    <source>
        <dbReference type="Google" id="ProtNLM"/>
    </source>
</evidence>
<feature type="transmembrane region" description="Helical" evidence="1">
    <location>
        <begin position="180"/>
        <end position="199"/>
    </location>
</feature>
<sequence length="266" mass="31105">MSQKLDSLDIQMPTERVSQQSTSQSQPLNEQNKNLLYSHIYNNQKFKQNILIFFILVIVINFFCNLALLVANCHPQEVIEDNYYLPFHMLDFYGSFFFALSEGCVLILTGIVTIDSIKIYLIILNVGGTLVALILFTFDPEFFEVTSHWIEYSVQLLLTLTDFLFIFQQDKQSLMYKYRFYESCIIILAFIMSFLKLLIYGGVIPTNDQNERMAHFLEYSGEMINDCFAIFFIIIQLNKETQDIMETMQTSLERLLDKNGIELVRK</sequence>
<organism evidence="2 3">
    <name type="scientific">Paramecium sonneborni</name>
    <dbReference type="NCBI Taxonomy" id="65129"/>
    <lineage>
        <taxon>Eukaryota</taxon>
        <taxon>Sar</taxon>
        <taxon>Alveolata</taxon>
        <taxon>Ciliophora</taxon>
        <taxon>Intramacronucleata</taxon>
        <taxon>Oligohymenophorea</taxon>
        <taxon>Peniculida</taxon>
        <taxon>Parameciidae</taxon>
        <taxon>Paramecium</taxon>
    </lineage>
</organism>
<accession>A0A8S1NVG3</accession>
<name>A0A8S1NVG3_9CILI</name>
<dbReference type="Proteomes" id="UP000692954">
    <property type="component" value="Unassembled WGS sequence"/>
</dbReference>
<keyword evidence="1" id="KW-0472">Membrane</keyword>
<protein>
    <recommendedName>
        <fullName evidence="4">Transmembrane protein</fullName>
    </recommendedName>
</protein>
<keyword evidence="1" id="KW-1133">Transmembrane helix</keyword>
<proteinExistence type="predicted"/>
<dbReference type="OrthoDB" id="305317at2759"/>